<feature type="compositionally biased region" description="Pro residues" evidence="5">
    <location>
        <begin position="34"/>
        <end position="52"/>
    </location>
</feature>
<dbReference type="Proteomes" id="UP001501094">
    <property type="component" value="Unassembled WGS sequence"/>
</dbReference>
<evidence type="ECO:0000256" key="4">
    <source>
        <dbReference type="ARBA" id="ARBA00023136"/>
    </source>
</evidence>
<organism evidence="7 8">
    <name type="scientific">Myceligenerans crystallogenes</name>
    <dbReference type="NCBI Taxonomy" id="316335"/>
    <lineage>
        <taxon>Bacteria</taxon>
        <taxon>Bacillati</taxon>
        <taxon>Actinomycetota</taxon>
        <taxon>Actinomycetes</taxon>
        <taxon>Micrococcales</taxon>
        <taxon>Promicromonosporaceae</taxon>
        <taxon>Myceligenerans</taxon>
    </lineage>
</organism>
<evidence type="ECO:0000256" key="3">
    <source>
        <dbReference type="ARBA" id="ARBA00022989"/>
    </source>
</evidence>
<gene>
    <name evidence="7" type="ORF">GCM10009751_27920</name>
</gene>
<dbReference type="Pfam" id="PF09685">
    <property type="entry name" value="MamF_MmsF"/>
    <property type="match status" value="1"/>
</dbReference>
<comment type="caution">
    <text evidence="7">The sequence shown here is derived from an EMBL/GenBank/DDBJ whole genome shotgun (WGS) entry which is preliminary data.</text>
</comment>
<feature type="transmembrane region" description="Helical" evidence="6">
    <location>
        <begin position="61"/>
        <end position="84"/>
    </location>
</feature>
<evidence type="ECO:0000313" key="8">
    <source>
        <dbReference type="Proteomes" id="UP001501094"/>
    </source>
</evidence>
<dbReference type="InterPro" id="IPR019109">
    <property type="entry name" value="MamF_MmsF"/>
</dbReference>
<feature type="region of interest" description="Disordered" evidence="5">
    <location>
        <begin position="1"/>
        <end position="52"/>
    </location>
</feature>
<feature type="transmembrane region" description="Helical" evidence="6">
    <location>
        <begin position="98"/>
        <end position="116"/>
    </location>
</feature>
<evidence type="ECO:0000313" key="7">
    <source>
        <dbReference type="EMBL" id="GAA1867879.1"/>
    </source>
</evidence>
<keyword evidence="4 6" id="KW-0472">Membrane</keyword>
<feature type="compositionally biased region" description="Pro residues" evidence="5">
    <location>
        <begin position="11"/>
        <end position="25"/>
    </location>
</feature>
<proteinExistence type="predicted"/>
<reference evidence="7 8" key="1">
    <citation type="journal article" date="2019" name="Int. J. Syst. Evol. Microbiol.">
        <title>The Global Catalogue of Microorganisms (GCM) 10K type strain sequencing project: providing services to taxonomists for standard genome sequencing and annotation.</title>
        <authorList>
            <consortium name="The Broad Institute Genomics Platform"/>
            <consortium name="The Broad Institute Genome Sequencing Center for Infectious Disease"/>
            <person name="Wu L."/>
            <person name="Ma J."/>
        </authorList>
    </citation>
    <scope>NUCLEOTIDE SEQUENCE [LARGE SCALE GENOMIC DNA]</scope>
    <source>
        <strain evidence="7 8">JCM 14326</strain>
    </source>
</reference>
<keyword evidence="8" id="KW-1185">Reference proteome</keyword>
<sequence length="161" mass="17295">MSETPQNPSGEPSPQPGPGPQPPYDAPAGAGVPPQQPGYGTPPPGQPYAPVPLRPDEERTWAVLAHLGGVLLSFLAPLVIWLVFRERSRYVDAEGKEALNFQITLAIAYVAAWILTGVTLGFLSFVPLLVWIASVIFGILAAVECGKGLPYRYPVNIRLIK</sequence>
<evidence type="ECO:0000256" key="6">
    <source>
        <dbReference type="SAM" id="Phobius"/>
    </source>
</evidence>
<protein>
    <submittedName>
        <fullName evidence="7">DUF4870 domain-containing protein</fullName>
    </submittedName>
</protein>
<keyword evidence="2 6" id="KW-0812">Transmembrane</keyword>
<keyword evidence="3 6" id="KW-1133">Transmembrane helix</keyword>
<evidence type="ECO:0000256" key="1">
    <source>
        <dbReference type="ARBA" id="ARBA00004141"/>
    </source>
</evidence>
<feature type="compositionally biased region" description="Low complexity" evidence="5">
    <location>
        <begin position="1"/>
        <end position="10"/>
    </location>
</feature>
<evidence type="ECO:0000256" key="5">
    <source>
        <dbReference type="SAM" id="MobiDB-lite"/>
    </source>
</evidence>
<feature type="transmembrane region" description="Helical" evidence="6">
    <location>
        <begin position="122"/>
        <end position="143"/>
    </location>
</feature>
<name>A0ABN2NGG1_9MICO</name>
<dbReference type="RefSeq" id="WP_344103911.1">
    <property type="nucleotide sequence ID" value="NZ_BAAANL010000005.1"/>
</dbReference>
<evidence type="ECO:0000256" key="2">
    <source>
        <dbReference type="ARBA" id="ARBA00022692"/>
    </source>
</evidence>
<accession>A0ABN2NGG1</accession>
<dbReference type="EMBL" id="BAAANL010000005">
    <property type="protein sequence ID" value="GAA1867879.1"/>
    <property type="molecule type" value="Genomic_DNA"/>
</dbReference>
<comment type="subcellular location">
    <subcellularLocation>
        <location evidence="1">Membrane</location>
        <topology evidence="1">Multi-pass membrane protein</topology>
    </subcellularLocation>
</comment>